<comment type="similarity">
    <text evidence="7">Belongs to the DHHC palmitoyltransferase family.</text>
</comment>
<dbReference type="KEGG" id="dgr:6560917"/>
<dbReference type="AlphaFoldDB" id="B4J8N7"/>
<dbReference type="Proteomes" id="UP000001070">
    <property type="component" value="Unassembled WGS sequence"/>
</dbReference>
<evidence type="ECO:0000313" key="9">
    <source>
        <dbReference type="EMBL" id="EDW01304.1"/>
    </source>
</evidence>
<evidence type="ECO:0000256" key="7">
    <source>
        <dbReference type="RuleBase" id="RU079119"/>
    </source>
</evidence>
<dbReference type="eggNOG" id="KOG1311">
    <property type="taxonomic scope" value="Eukaryota"/>
</dbReference>
<keyword evidence="2 7" id="KW-0808">Transferase</keyword>
<dbReference type="EC" id="2.3.1.225" evidence="7"/>
<dbReference type="InParanoid" id="B4J8N7"/>
<dbReference type="OMA" id="RMHIAWL"/>
<dbReference type="HOGENOM" id="CLU_027721_5_1_1"/>
<dbReference type="PhylomeDB" id="B4J8N7"/>
<evidence type="ECO:0000256" key="4">
    <source>
        <dbReference type="ARBA" id="ARBA00022989"/>
    </source>
</evidence>
<evidence type="ECO:0000313" key="10">
    <source>
        <dbReference type="Proteomes" id="UP000001070"/>
    </source>
</evidence>
<dbReference type="PROSITE" id="PS50216">
    <property type="entry name" value="DHHC"/>
    <property type="match status" value="1"/>
</dbReference>
<feature type="transmembrane region" description="Helical" evidence="7">
    <location>
        <begin position="12"/>
        <end position="37"/>
    </location>
</feature>
<evidence type="ECO:0000256" key="2">
    <source>
        <dbReference type="ARBA" id="ARBA00022679"/>
    </source>
</evidence>
<reference evidence="9 10" key="1">
    <citation type="journal article" date="2007" name="Nature">
        <title>Evolution of genes and genomes on the Drosophila phylogeny.</title>
        <authorList>
            <consortium name="Drosophila 12 Genomes Consortium"/>
            <person name="Clark A.G."/>
            <person name="Eisen M.B."/>
            <person name="Smith D.R."/>
            <person name="Bergman C.M."/>
            <person name="Oliver B."/>
            <person name="Markow T.A."/>
            <person name="Kaufman T.C."/>
            <person name="Kellis M."/>
            <person name="Gelbart W."/>
            <person name="Iyer V.N."/>
            <person name="Pollard D.A."/>
            <person name="Sackton T.B."/>
            <person name="Larracuente A.M."/>
            <person name="Singh N.D."/>
            <person name="Abad J.P."/>
            <person name="Abt D.N."/>
            <person name="Adryan B."/>
            <person name="Aguade M."/>
            <person name="Akashi H."/>
            <person name="Anderson W.W."/>
            <person name="Aquadro C.F."/>
            <person name="Ardell D.H."/>
            <person name="Arguello R."/>
            <person name="Artieri C.G."/>
            <person name="Barbash D.A."/>
            <person name="Barker D."/>
            <person name="Barsanti P."/>
            <person name="Batterham P."/>
            <person name="Batzoglou S."/>
            <person name="Begun D."/>
            <person name="Bhutkar A."/>
            <person name="Blanco E."/>
            <person name="Bosak S.A."/>
            <person name="Bradley R.K."/>
            <person name="Brand A.D."/>
            <person name="Brent M.R."/>
            <person name="Brooks A.N."/>
            <person name="Brown R.H."/>
            <person name="Butlin R.K."/>
            <person name="Caggese C."/>
            <person name="Calvi B.R."/>
            <person name="Bernardo de Carvalho A."/>
            <person name="Caspi A."/>
            <person name="Castrezana S."/>
            <person name="Celniker S.E."/>
            <person name="Chang J.L."/>
            <person name="Chapple C."/>
            <person name="Chatterji S."/>
            <person name="Chinwalla A."/>
            <person name="Civetta A."/>
            <person name="Clifton S.W."/>
            <person name="Comeron J.M."/>
            <person name="Costello J.C."/>
            <person name="Coyne J.A."/>
            <person name="Daub J."/>
            <person name="David R.G."/>
            <person name="Delcher A.L."/>
            <person name="Delehaunty K."/>
            <person name="Do C.B."/>
            <person name="Ebling H."/>
            <person name="Edwards K."/>
            <person name="Eickbush T."/>
            <person name="Evans J.D."/>
            <person name="Filipski A."/>
            <person name="Findeiss S."/>
            <person name="Freyhult E."/>
            <person name="Fulton L."/>
            <person name="Fulton R."/>
            <person name="Garcia A.C."/>
            <person name="Gardiner A."/>
            <person name="Garfield D.A."/>
            <person name="Garvin B.E."/>
            <person name="Gibson G."/>
            <person name="Gilbert D."/>
            <person name="Gnerre S."/>
            <person name="Godfrey J."/>
            <person name="Good R."/>
            <person name="Gotea V."/>
            <person name="Gravely B."/>
            <person name="Greenberg A.J."/>
            <person name="Griffiths-Jones S."/>
            <person name="Gross S."/>
            <person name="Guigo R."/>
            <person name="Gustafson E.A."/>
            <person name="Haerty W."/>
            <person name="Hahn M.W."/>
            <person name="Halligan D.L."/>
            <person name="Halpern A.L."/>
            <person name="Halter G.M."/>
            <person name="Han M.V."/>
            <person name="Heger A."/>
            <person name="Hillier L."/>
            <person name="Hinrichs A.S."/>
            <person name="Holmes I."/>
            <person name="Hoskins R.A."/>
            <person name="Hubisz M.J."/>
            <person name="Hultmark D."/>
            <person name="Huntley M.A."/>
            <person name="Jaffe D.B."/>
            <person name="Jagadeeshan S."/>
            <person name="Jeck W.R."/>
            <person name="Johnson J."/>
            <person name="Jones C.D."/>
            <person name="Jordan W.C."/>
            <person name="Karpen G.H."/>
            <person name="Kataoka E."/>
            <person name="Keightley P.D."/>
            <person name="Kheradpour P."/>
            <person name="Kirkness E.F."/>
            <person name="Koerich L.B."/>
            <person name="Kristiansen K."/>
            <person name="Kudrna D."/>
            <person name="Kulathinal R.J."/>
            <person name="Kumar S."/>
            <person name="Kwok R."/>
            <person name="Lander E."/>
            <person name="Langley C.H."/>
            <person name="Lapoint R."/>
            <person name="Lazzaro B.P."/>
            <person name="Lee S.J."/>
            <person name="Levesque L."/>
            <person name="Li R."/>
            <person name="Lin C.F."/>
            <person name="Lin M.F."/>
            <person name="Lindblad-Toh K."/>
            <person name="Llopart A."/>
            <person name="Long M."/>
            <person name="Low L."/>
            <person name="Lozovsky E."/>
            <person name="Lu J."/>
            <person name="Luo M."/>
            <person name="Machado C.A."/>
            <person name="Makalowski W."/>
            <person name="Marzo M."/>
            <person name="Matsuda M."/>
            <person name="Matzkin L."/>
            <person name="McAllister B."/>
            <person name="McBride C.S."/>
            <person name="McKernan B."/>
            <person name="McKernan K."/>
            <person name="Mendez-Lago M."/>
            <person name="Minx P."/>
            <person name="Mollenhauer M.U."/>
            <person name="Montooth K."/>
            <person name="Mount S.M."/>
            <person name="Mu X."/>
            <person name="Myers E."/>
            <person name="Negre B."/>
            <person name="Newfeld S."/>
            <person name="Nielsen R."/>
            <person name="Noor M.A."/>
            <person name="O'Grady P."/>
            <person name="Pachter L."/>
            <person name="Papaceit M."/>
            <person name="Parisi M.J."/>
            <person name="Parisi M."/>
            <person name="Parts L."/>
            <person name="Pedersen J.S."/>
            <person name="Pesole G."/>
            <person name="Phillippy A.M."/>
            <person name="Ponting C.P."/>
            <person name="Pop M."/>
            <person name="Porcelli D."/>
            <person name="Powell J.R."/>
            <person name="Prohaska S."/>
            <person name="Pruitt K."/>
            <person name="Puig M."/>
            <person name="Quesneville H."/>
            <person name="Ram K.R."/>
            <person name="Rand D."/>
            <person name="Rasmussen M.D."/>
            <person name="Reed L.K."/>
            <person name="Reenan R."/>
            <person name="Reily A."/>
            <person name="Remington K.A."/>
            <person name="Rieger T.T."/>
            <person name="Ritchie M.G."/>
            <person name="Robin C."/>
            <person name="Rogers Y.H."/>
            <person name="Rohde C."/>
            <person name="Rozas J."/>
            <person name="Rubenfield M.J."/>
            <person name="Ruiz A."/>
            <person name="Russo S."/>
            <person name="Salzberg S.L."/>
            <person name="Sanchez-Gracia A."/>
            <person name="Saranga D.J."/>
            <person name="Sato H."/>
            <person name="Schaeffer S.W."/>
            <person name="Schatz M.C."/>
            <person name="Schlenke T."/>
            <person name="Schwartz R."/>
            <person name="Segarra C."/>
            <person name="Singh R.S."/>
            <person name="Sirot L."/>
            <person name="Sirota M."/>
            <person name="Sisneros N.B."/>
            <person name="Smith C.D."/>
            <person name="Smith T.F."/>
            <person name="Spieth J."/>
            <person name="Stage D.E."/>
            <person name="Stark A."/>
            <person name="Stephan W."/>
            <person name="Strausberg R.L."/>
            <person name="Strempel S."/>
            <person name="Sturgill D."/>
            <person name="Sutton G."/>
            <person name="Sutton G.G."/>
            <person name="Tao W."/>
            <person name="Teichmann S."/>
            <person name="Tobari Y.N."/>
            <person name="Tomimura Y."/>
            <person name="Tsolas J.M."/>
            <person name="Valente V.L."/>
            <person name="Venter E."/>
            <person name="Venter J.C."/>
            <person name="Vicario S."/>
            <person name="Vieira F.G."/>
            <person name="Vilella A.J."/>
            <person name="Villasante A."/>
            <person name="Walenz B."/>
            <person name="Wang J."/>
            <person name="Wasserman M."/>
            <person name="Watts T."/>
            <person name="Wilson D."/>
            <person name="Wilson R.K."/>
            <person name="Wing R.A."/>
            <person name="Wolfner M.F."/>
            <person name="Wong A."/>
            <person name="Wong G.K."/>
            <person name="Wu C.I."/>
            <person name="Wu G."/>
            <person name="Yamamoto D."/>
            <person name="Yang H.P."/>
            <person name="Yang S.P."/>
            <person name="Yorke J.A."/>
            <person name="Yoshida K."/>
            <person name="Zdobnov E."/>
            <person name="Zhang P."/>
            <person name="Zhang Y."/>
            <person name="Zimin A.V."/>
            <person name="Baldwin J."/>
            <person name="Abdouelleil A."/>
            <person name="Abdulkadir J."/>
            <person name="Abebe A."/>
            <person name="Abera B."/>
            <person name="Abreu J."/>
            <person name="Acer S.C."/>
            <person name="Aftuck L."/>
            <person name="Alexander A."/>
            <person name="An P."/>
            <person name="Anderson E."/>
            <person name="Anderson S."/>
            <person name="Arachi H."/>
            <person name="Azer M."/>
            <person name="Bachantsang P."/>
            <person name="Barry A."/>
            <person name="Bayul T."/>
            <person name="Berlin A."/>
            <person name="Bessette D."/>
            <person name="Bloom T."/>
            <person name="Blye J."/>
            <person name="Boguslavskiy L."/>
            <person name="Bonnet C."/>
            <person name="Boukhgalter B."/>
            <person name="Bourzgui I."/>
            <person name="Brown A."/>
            <person name="Cahill P."/>
            <person name="Channer S."/>
            <person name="Cheshatsang Y."/>
            <person name="Chuda L."/>
            <person name="Citroen M."/>
            <person name="Collymore A."/>
            <person name="Cooke P."/>
            <person name="Costello M."/>
            <person name="D'Aco K."/>
            <person name="Daza R."/>
            <person name="De Haan G."/>
            <person name="DeGray S."/>
            <person name="DeMaso C."/>
            <person name="Dhargay N."/>
            <person name="Dooley K."/>
            <person name="Dooley E."/>
            <person name="Doricent M."/>
            <person name="Dorje P."/>
            <person name="Dorjee K."/>
            <person name="Dupes A."/>
            <person name="Elong R."/>
            <person name="Falk J."/>
            <person name="Farina A."/>
            <person name="Faro S."/>
            <person name="Ferguson D."/>
            <person name="Fisher S."/>
            <person name="Foley C.D."/>
            <person name="Franke A."/>
            <person name="Friedrich D."/>
            <person name="Gadbois L."/>
            <person name="Gearin G."/>
            <person name="Gearin C.R."/>
            <person name="Giannoukos G."/>
            <person name="Goode T."/>
            <person name="Graham J."/>
            <person name="Grandbois E."/>
            <person name="Grewal S."/>
            <person name="Gyaltsen K."/>
            <person name="Hafez N."/>
            <person name="Hagos B."/>
            <person name="Hall J."/>
            <person name="Henson C."/>
            <person name="Hollinger A."/>
            <person name="Honan T."/>
            <person name="Huard M.D."/>
            <person name="Hughes L."/>
            <person name="Hurhula B."/>
            <person name="Husby M.E."/>
            <person name="Kamat A."/>
            <person name="Kanga B."/>
            <person name="Kashin S."/>
            <person name="Khazanovich D."/>
            <person name="Kisner P."/>
            <person name="Lance K."/>
            <person name="Lara M."/>
            <person name="Lee W."/>
            <person name="Lennon N."/>
            <person name="Letendre F."/>
            <person name="LeVine R."/>
            <person name="Lipovsky A."/>
            <person name="Liu X."/>
            <person name="Liu J."/>
            <person name="Liu S."/>
            <person name="Lokyitsang T."/>
            <person name="Lokyitsang Y."/>
            <person name="Lubonja R."/>
            <person name="Lui A."/>
            <person name="MacDonald P."/>
            <person name="Magnisalis V."/>
            <person name="Maru K."/>
            <person name="Matthews C."/>
            <person name="McCusker W."/>
            <person name="McDonough S."/>
            <person name="Mehta T."/>
            <person name="Meldrim J."/>
            <person name="Meneus L."/>
            <person name="Mihai O."/>
            <person name="Mihalev A."/>
            <person name="Mihova T."/>
            <person name="Mittelman R."/>
            <person name="Mlenga V."/>
            <person name="Montmayeur A."/>
            <person name="Mulrain L."/>
            <person name="Navidi A."/>
            <person name="Naylor J."/>
            <person name="Negash T."/>
            <person name="Nguyen T."/>
            <person name="Nguyen N."/>
            <person name="Nicol R."/>
            <person name="Norbu C."/>
            <person name="Norbu N."/>
            <person name="Novod N."/>
            <person name="O'Neill B."/>
            <person name="Osman S."/>
            <person name="Markiewicz E."/>
            <person name="Oyono O.L."/>
            <person name="Patti C."/>
            <person name="Phunkhang P."/>
            <person name="Pierre F."/>
            <person name="Priest M."/>
            <person name="Raghuraman S."/>
            <person name="Rege F."/>
            <person name="Reyes R."/>
            <person name="Rise C."/>
            <person name="Rogov P."/>
            <person name="Ross K."/>
            <person name="Ryan E."/>
            <person name="Settipalli S."/>
            <person name="Shea T."/>
            <person name="Sherpa N."/>
            <person name="Shi L."/>
            <person name="Shih D."/>
            <person name="Sparrow T."/>
            <person name="Spaulding J."/>
            <person name="Stalker J."/>
            <person name="Stange-Thomann N."/>
            <person name="Stavropoulos S."/>
            <person name="Stone C."/>
            <person name="Strader C."/>
            <person name="Tesfaye S."/>
            <person name="Thomson T."/>
            <person name="Thoulutsang Y."/>
            <person name="Thoulutsang D."/>
            <person name="Topham K."/>
            <person name="Topping I."/>
            <person name="Tsamla T."/>
            <person name="Vassiliev H."/>
            <person name="Vo A."/>
            <person name="Wangchuk T."/>
            <person name="Wangdi T."/>
            <person name="Weiand M."/>
            <person name="Wilkinson J."/>
            <person name="Wilson A."/>
            <person name="Yadav S."/>
            <person name="Young G."/>
            <person name="Yu Q."/>
            <person name="Zembek L."/>
            <person name="Zhong D."/>
            <person name="Zimmer A."/>
            <person name="Zwirko Z."/>
            <person name="Jaffe D.B."/>
            <person name="Alvarez P."/>
            <person name="Brockman W."/>
            <person name="Butler J."/>
            <person name="Chin C."/>
            <person name="Gnerre S."/>
            <person name="Grabherr M."/>
            <person name="Kleber M."/>
            <person name="Mauceli E."/>
            <person name="MacCallum I."/>
        </authorList>
    </citation>
    <scope>NUCLEOTIDE SEQUENCE [LARGE SCALE GENOMIC DNA]</scope>
    <source>
        <strain evidence="10">Tucson 15287-2541.00</strain>
    </source>
</reference>
<organism evidence="10">
    <name type="scientific">Drosophila grimshawi</name>
    <name type="common">Hawaiian fruit fly</name>
    <name type="synonym">Idiomyia grimshawi</name>
    <dbReference type="NCBI Taxonomy" id="7222"/>
    <lineage>
        <taxon>Eukaryota</taxon>
        <taxon>Metazoa</taxon>
        <taxon>Ecdysozoa</taxon>
        <taxon>Arthropoda</taxon>
        <taxon>Hexapoda</taxon>
        <taxon>Insecta</taxon>
        <taxon>Pterygota</taxon>
        <taxon>Neoptera</taxon>
        <taxon>Endopterygota</taxon>
        <taxon>Diptera</taxon>
        <taxon>Brachycera</taxon>
        <taxon>Muscomorpha</taxon>
        <taxon>Ephydroidea</taxon>
        <taxon>Drosophilidae</taxon>
        <taxon>Drosophila</taxon>
        <taxon>Hawaiian Drosophila</taxon>
    </lineage>
</organism>
<evidence type="ECO:0000259" key="8">
    <source>
        <dbReference type="Pfam" id="PF01529"/>
    </source>
</evidence>
<feature type="transmembrane region" description="Helical" evidence="7">
    <location>
        <begin position="169"/>
        <end position="189"/>
    </location>
</feature>
<dbReference type="OrthoDB" id="302728at2759"/>
<dbReference type="FunCoup" id="B4J8N7">
    <property type="interactions" value="698"/>
</dbReference>
<dbReference type="GO" id="GO:0016020">
    <property type="term" value="C:membrane"/>
    <property type="evidence" value="ECO:0007669"/>
    <property type="project" value="UniProtKB-SubCell"/>
</dbReference>
<dbReference type="STRING" id="7222.B4J8N7"/>
<feature type="transmembrane region" description="Helical" evidence="7">
    <location>
        <begin position="142"/>
        <end position="163"/>
    </location>
</feature>
<dbReference type="EMBL" id="CH916367">
    <property type="protein sequence ID" value="EDW01304.1"/>
    <property type="molecule type" value="Genomic_DNA"/>
</dbReference>
<dbReference type="InterPro" id="IPR001594">
    <property type="entry name" value="Palmitoyltrfase_DHHC"/>
</dbReference>
<evidence type="ECO:0000256" key="1">
    <source>
        <dbReference type="ARBA" id="ARBA00004141"/>
    </source>
</evidence>
<comment type="subcellular location">
    <subcellularLocation>
        <location evidence="1">Membrane</location>
        <topology evidence="1">Multi-pass membrane protein</topology>
    </subcellularLocation>
</comment>
<sequence length="286" mass="33041">MRVRRNPLPRRLVDILCYLVIGVFLPIVFIFEIIVVLPQFHAPGSLLHSFTFLLAMFMLFNIKGNMVACMMIDTSVDKLVEAPPVGSAERLEWRHCTICDKLAPPRSWHCKVCGVCILKRDHHCLFTGCCIGHENHRYFMCFIFYLFVGSLYALAYNSVFMWVLNGDIYYKWITLVKLLCPMSMLVLGNFWTNLQLFFYCLNILALLYALVMLWYHVPIMLRGEVCAESGKPHKYNNGLLLNLQSVFGQRMHVVWLSPLIKSPLPDDGYTWKISSTEELVPTKKSS</sequence>
<evidence type="ECO:0000256" key="6">
    <source>
        <dbReference type="ARBA" id="ARBA00023315"/>
    </source>
</evidence>
<gene>
    <name evidence="9" type="primary">Dgri\GH20531</name>
    <name evidence="9" type="ORF">Dgri_GH20531</name>
</gene>
<comment type="domain">
    <text evidence="7">The DHHC domain is required for palmitoyltransferase activity.</text>
</comment>
<feature type="domain" description="Palmitoyltransferase DHHC" evidence="8">
    <location>
        <begin position="92"/>
        <end position="223"/>
    </location>
</feature>
<feature type="transmembrane region" description="Helical" evidence="7">
    <location>
        <begin position="196"/>
        <end position="217"/>
    </location>
</feature>
<name>B4J8N7_DROGR</name>
<evidence type="ECO:0000256" key="5">
    <source>
        <dbReference type="ARBA" id="ARBA00023136"/>
    </source>
</evidence>
<dbReference type="Pfam" id="PF01529">
    <property type="entry name" value="DHHC"/>
    <property type="match status" value="1"/>
</dbReference>
<comment type="catalytic activity">
    <reaction evidence="7">
        <text>L-cysteinyl-[protein] + hexadecanoyl-CoA = S-hexadecanoyl-L-cysteinyl-[protein] + CoA</text>
        <dbReference type="Rhea" id="RHEA:36683"/>
        <dbReference type="Rhea" id="RHEA-COMP:10131"/>
        <dbReference type="Rhea" id="RHEA-COMP:11032"/>
        <dbReference type="ChEBI" id="CHEBI:29950"/>
        <dbReference type="ChEBI" id="CHEBI:57287"/>
        <dbReference type="ChEBI" id="CHEBI:57379"/>
        <dbReference type="ChEBI" id="CHEBI:74151"/>
        <dbReference type="EC" id="2.3.1.225"/>
    </reaction>
</comment>
<dbReference type="PANTHER" id="PTHR12246">
    <property type="entry name" value="PALMITOYLTRANSFERASE ZDHHC16"/>
    <property type="match status" value="1"/>
</dbReference>
<keyword evidence="3 7" id="KW-0812">Transmembrane</keyword>
<dbReference type="InterPro" id="IPR039859">
    <property type="entry name" value="PFA4/ZDH16/20/ERF2-like"/>
</dbReference>
<keyword evidence="4 7" id="KW-1133">Transmembrane helix</keyword>
<proteinExistence type="inferred from homology"/>
<keyword evidence="6 7" id="KW-0012">Acyltransferase</keyword>
<feature type="transmembrane region" description="Helical" evidence="7">
    <location>
        <begin position="43"/>
        <end position="62"/>
    </location>
</feature>
<accession>B4J8N7</accession>
<keyword evidence="5 7" id="KW-0472">Membrane</keyword>
<keyword evidence="10" id="KW-1185">Reference proteome</keyword>
<dbReference type="GO" id="GO:0019706">
    <property type="term" value="F:protein-cysteine S-palmitoyltransferase activity"/>
    <property type="evidence" value="ECO:0007669"/>
    <property type="project" value="UniProtKB-EC"/>
</dbReference>
<protein>
    <recommendedName>
        <fullName evidence="7">Palmitoyltransferase</fullName>
        <ecNumber evidence="7">2.3.1.225</ecNumber>
    </recommendedName>
</protein>
<evidence type="ECO:0000256" key="3">
    <source>
        <dbReference type="ARBA" id="ARBA00022692"/>
    </source>
</evidence>